<evidence type="ECO:0000256" key="1">
    <source>
        <dbReference type="SAM" id="MobiDB-lite"/>
    </source>
</evidence>
<organism evidence="2 3">
    <name type="scientific">Porites evermanni</name>
    <dbReference type="NCBI Taxonomy" id="104178"/>
    <lineage>
        <taxon>Eukaryota</taxon>
        <taxon>Metazoa</taxon>
        <taxon>Cnidaria</taxon>
        <taxon>Anthozoa</taxon>
        <taxon>Hexacorallia</taxon>
        <taxon>Scleractinia</taxon>
        <taxon>Fungiina</taxon>
        <taxon>Poritidae</taxon>
        <taxon>Porites</taxon>
    </lineage>
</organism>
<protein>
    <submittedName>
        <fullName evidence="2">Uncharacterized protein</fullName>
    </submittedName>
</protein>
<sequence>VTQIVSLGFVGYLCSSYFLRALRKNTAQLGLLYLLIMKAYLCLNPQQYMEKIERKSGEAKRSEEKRWRTLSATPQTESLQFVPDGRPNLCKG</sequence>
<keyword evidence="3" id="KW-1185">Reference proteome</keyword>
<feature type="compositionally biased region" description="Basic and acidic residues" evidence="1">
    <location>
        <begin position="53"/>
        <end position="67"/>
    </location>
</feature>
<evidence type="ECO:0000313" key="2">
    <source>
        <dbReference type="EMBL" id="CAH3196021.1"/>
    </source>
</evidence>
<evidence type="ECO:0000313" key="3">
    <source>
        <dbReference type="Proteomes" id="UP001159427"/>
    </source>
</evidence>
<proteinExistence type="predicted"/>
<accession>A0ABN8SWZ8</accession>
<feature type="non-terminal residue" evidence="2">
    <location>
        <position position="92"/>
    </location>
</feature>
<gene>
    <name evidence="2" type="ORF">PEVE_00031631</name>
</gene>
<dbReference type="Proteomes" id="UP001159427">
    <property type="component" value="Unassembled WGS sequence"/>
</dbReference>
<feature type="region of interest" description="Disordered" evidence="1">
    <location>
        <begin position="53"/>
        <end position="92"/>
    </location>
</feature>
<feature type="non-terminal residue" evidence="2">
    <location>
        <position position="1"/>
    </location>
</feature>
<dbReference type="EMBL" id="CALNXI010004541">
    <property type="protein sequence ID" value="CAH3196021.1"/>
    <property type="molecule type" value="Genomic_DNA"/>
</dbReference>
<feature type="compositionally biased region" description="Polar residues" evidence="1">
    <location>
        <begin position="70"/>
        <end position="79"/>
    </location>
</feature>
<reference evidence="2 3" key="1">
    <citation type="submission" date="2022-05" db="EMBL/GenBank/DDBJ databases">
        <authorList>
            <consortium name="Genoscope - CEA"/>
            <person name="William W."/>
        </authorList>
    </citation>
    <scope>NUCLEOTIDE SEQUENCE [LARGE SCALE GENOMIC DNA]</scope>
</reference>
<name>A0ABN8SWZ8_9CNID</name>
<comment type="caution">
    <text evidence="2">The sequence shown here is derived from an EMBL/GenBank/DDBJ whole genome shotgun (WGS) entry which is preliminary data.</text>
</comment>